<comment type="caution">
    <text evidence="1">The sequence shown here is derived from an EMBL/GenBank/DDBJ whole genome shotgun (WGS) entry which is preliminary data.</text>
</comment>
<reference evidence="1" key="2">
    <citation type="journal article" date="2019" name="Appl. Environ. Microbiol.">
        <title>Population genetics and characterization of Campylobacter jejuni isolates in western jackdaws and game birds in Finland.</title>
        <authorList>
            <person name="Kovanen S."/>
            <person name="Rossi M."/>
            <person name="Pohja-Mykra M."/>
            <person name="Nieminen T."/>
            <person name="Raunio-Saarnisto M."/>
            <person name="Sauvala M."/>
            <person name="Fredriksson-Ahomaa M."/>
            <person name="Hanninen M.L."/>
            <person name="Kivisto R."/>
        </authorList>
    </citation>
    <scope>NUCLEOTIDE SEQUENCE</scope>
    <source>
        <strain evidence="1">SO-26</strain>
    </source>
</reference>
<accession>A0AAX1Z4V2</accession>
<reference evidence="1" key="1">
    <citation type="submission" date="2018-01" db="EMBL/GenBank/DDBJ databases">
        <authorList>
            <person name="Kovanen S."/>
            <person name="Nieminen T."/>
            <person name="Pohja-Mykra M."/>
            <person name="Raunio-Saarnisto M."/>
            <person name="Sauvala M."/>
            <person name="Fredriksson-Ahomaa M."/>
            <person name="Hanninen M.-L."/>
            <person name="Kivisto R."/>
        </authorList>
    </citation>
    <scope>NUCLEOTIDE SEQUENCE</scope>
    <source>
        <strain evidence="1">SO-26</strain>
    </source>
</reference>
<dbReference type="Proteomes" id="UP000287197">
    <property type="component" value="Unassembled WGS sequence"/>
</dbReference>
<organism evidence="1 2">
    <name type="scientific">Campylobacter jejuni</name>
    <dbReference type="NCBI Taxonomy" id="197"/>
    <lineage>
        <taxon>Bacteria</taxon>
        <taxon>Pseudomonadati</taxon>
        <taxon>Campylobacterota</taxon>
        <taxon>Epsilonproteobacteria</taxon>
        <taxon>Campylobacterales</taxon>
        <taxon>Campylobacteraceae</taxon>
        <taxon>Campylobacter</taxon>
    </lineage>
</organism>
<name>A0AAX1Z4V2_CAMJU</name>
<evidence type="ECO:0000313" key="1">
    <source>
        <dbReference type="EMBL" id="RTI48565.1"/>
    </source>
</evidence>
<protein>
    <submittedName>
        <fullName evidence="1">Uncharacterized protein</fullName>
    </submittedName>
</protein>
<proteinExistence type="predicted"/>
<sequence>MLGQSQNKEIAIANDNVRVEGSWDFTQNVINTPPPTLDTHLANKRYVDSRTVHYGGIGQEGQRWYEFAVPSQRQGGIWYTNTEDKPIMLYMITKDIYIDDIHVVVNTSTNEVVSFIIPRGSSYKTTYNPTRWLELR</sequence>
<evidence type="ECO:0000313" key="2">
    <source>
        <dbReference type="Proteomes" id="UP000287197"/>
    </source>
</evidence>
<dbReference type="RefSeq" id="WP_126262870.1">
    <property type="nucleotide sequence ID" value="NZ_PQZD01000003.1"/>
</dbReference>
<dbReference type="EMBL" id="PQZD01000003">
    <property type="protein sequence ID" value="RTI48565.1"/>
    <property type="molecule type" value="Genomic_DNA"/>
</dbReference>
<gene>
    <name evidence="1" type="ORF">C3I27_03870</name>
</gene>
<dbReference type="AlphaFoldDB" id="A0AAX1Z4V2"/>